<organism evidence="3 4">
    <name type="scientific">Arthrobacter subterraneus</name>
    <dbReference type="NCBI Taxonomy" id="335973"/>
    <lineage>
        <taxon>Bacteria</taxon>
        <taxon>Bacillati</taxon>
        <taxon>Actinomycetota</taxon>
        <taxon>Actinomycetes</taxon>
        <taxon>Micrococcales</taxon>
        <taxon>Micrococcaceae</taxon>
        <taxon>Arthrobacter</taxon>
    </lineage>
</organism>
<accession>A0A1G8MU93</accession>
<sequence length="85" mass="9442">MSKRKPASFTPYFTQEDAGRVRAAFLSTGAAEGYASVSDLIEKAVLKEVRRLQRKHNGGKPFDPAPPGALRTGRRSLDEEKHRTE</sequence>
<dbReference type="InterPro" id="IPR040851">
    <property type="entry name" value="ParB-like_C"/>
</dbReference>
<feature type="region of interest" description="Disordered" evidence="1">
    <location>
        <begin position="52"/>
        <end position="85"/>
    </location>
</feature>
<feature type="domain" description="ParB-like C-terminal" evidence="2">
    <location>
        <begin position="17"/>
        <end position="60"/>
    </location>
</feature>
<evidence type="ECO:0000313" key="4">
    <source>
        <dbReference type="Proteomes" id="UP000199258"/>
    </source>
</evidence>
<keyword evidence="4" id="KW-1185">Reference proteome</keyword>
<dbReference type="RefSeq" id="WP_090587869.1">
    <property type="nucleotide sequence ID" value="NZ_FNDT01000019.1"/>
</dbReference>
<evidence type="ECO:0000256" key="1">
    <source>
        <dbReference type="SAM" id="MobiDB-lite"/>
    </source>
</evidence>
<dbReference type="EMBL" id="FNDT01000019">
    <property type="protein sequence ID" value="SDI70890.1"/>
    <property type="molecule type" value="Genomic_DNA"/>
</dbReference>
<protein>
    <recommendedName>
        <fullName evidence="2">ParB-like C-terminal domain-containing protein</fullName>
    </recommendedName>
</protein>
<evidence type="ECO:0000313" key="3">
    <source>
        <dbReference type="EMBL" id="SDI70890.1"/>
    </source>
</evidence>
<proteinExistence type="predicted"/>
<dbReference type="Pfam" id="PF18064">
    <property type="entry name" value="CB_ParB_C"/>
    <property type="match status" value="1"/>
</dbReference>
<dbReference type="AlphaFoldDB" id="A0A1G8MU93"/>
<feature type="compositionally biased region" description="Basic and acidic residues" evidence="1">
    <location>
        <begin position="75"/>
        <end position="85"/>
    </location>
</feature>
<name>A0A1G8MU93_9MICC</name>
<gene>
    <name evidence="3" type="ORF">SAMN04488693_11947</name>
</gene>
<dbReference type="Proteomes" id="UP000199258">
    <property type="component" value="Unassembled WGS sequence"/>
</dbReference>
<reference evidence="3 4" key="1">
    <citation type="submission" date="2016-10" db="EMBL/GenBank/DDBJ databases">
        <authorList>
            <person name="de Groot N.N."/>
        </authorList>
    </citation>
    <scope>NUCLEOTIDE SEQUENCE [LARGE SCALE GENOMIC DNA]</scope>
    <source>
        <strain evidence="3 4">NP_1H</strain>
    </source>
</reference>
<dbReference type="STRING" id="335973.SAMN04488693_11947"/>
<evidence type="ECO:0000259" key="2">
    <source>
        <dbReference type="Pfam" id="PF18064"/>
    </source>
</evidence>
<dbReference type="OrthoDB" id="4560943at2"/>
<dbReference type="Gene3D" id="6.10.180.30">
    <property type="match status" value="1"/>
</dbReference>